<dbReference type="GO" id="GO:0005739">
    <property type="term" value="C:mitochondrion"/>
    <property type="evidence" value="ECO:0007669"/>
    <property type="project" value="TreeGrafter"/>
</dbReference>
<comment type="catalytic activity">
    <reaction evidence="6 7">
        <text>N-terminal N-formyl-L-methionyl-[peptide] + H2O = N-terminal L-methionyl-[peptide] + formate</text>
        <dbReference type="Rhea" id="RHEA:24420"/>
        <dbReference type="Rhea" id="RHEA-COMP:10639"/>
        <dbReference type="Rhea" id="RHEA-COMP:10640"/>
        <dbReference type="ChEBI" id="CHEBI:15377"/>
        <dbReference type="ChEBI" id="CHEBI:15740"/>
        <dbReference type="ChEBI" id="CHEBI:49298"/>
        <dbReference type="ChEBI" id="CHEBI:64731"/>
        <dbReference type="EC" id="3.5.1.88"/>
    </reaction>
</comment>
<dbReference type="GO" id="GO:0042586">
    <property type="term" value="F:peptide deformylase activity"/>
    <property type="evidence" value="ECO:0007669"/>
    <property type="project" value="UniProtKB-EC"/>
</dbReference>
<keyword evidence="2 7" id="KW-0479">Metal-binding</keyword>
<evidence type="ECO:0000313" key="9">
    <source>
        <dbReference type="Proteomes" id="UP000261640"/>
    </source>
</evidence>
<accession>A0A3Q3M7V9</accession>
<evidence type="ECO:0000313" key="8">
    <source>
        <dbReference type="Ensembl" id="ENSMAMP00000018772.1"/>
    </source>
</evidence>
<dbReference type="NCBIfam" id="NF001159">
    <property type="entry name" value="PRK00150.1-3"/>
    <property type="match status" value="1"/>
</dbReference>
<dbReference type="CDD" id="cd00487">
    <property type="entry name" value="Pep_deformylase"/>
    <property type="match status" value="1"/>
</dbReference>
<sequence>MSTKSCTSLLQMSRMGLKLHTSIAPHCSTRALRLTPVTSICLSHISADSPHRRPYSSSIKVRSYLQYLKRKIISPPSPPYSHVCQVGDPVLRSCAAAVDPAAITGCEIQQVISTMVKVMRKLECVGLSAPQIGVPLRIVVLEYPEKMLEESSSASRKVRGLSVQPLRIFVNPQLRVLDGQTVLFQEACESISGYSATVPRYLSVEVSGLNEKGEAVTWQASGWPARILQHEMDHLDGVLYIDRMDSKTFININWQAHNEK</sequence>
<dbReference type="InterPro" id="IPR036821">
    <property type="entry name" value="Peptide_deformylase_sf"/>
</dbReference>
<evidence type="ECO:0000256" key="3">
    <source>
        <dbReference type="ARBA" id="ARBA00022801"/>
    </source>
</evidence>
<name>A0A3Q3M7V9_9TELE</name>
<dbReference type="FunFam" id="3.90.45.10:FF:000003">
    <property type="entry name" value="Peptide deformylase"/>
    <property type="match status" value="1"/>
</dbReference>
<dbReference type="Gene3D" id="3.90.45.10">
    <property type="entry name" value="Peptide deformylase"/>
    <property type="match status" value="1"/>
</dbReference>
<protein>
    <recommendedName>
        <fullName evidence="7">Peptide deformylase</fullName>
        <ecNumber evidence="7">3.5.1.88</ecNumber>
    </recommendedName>
</protein>
<dbReference type="Ensembl" id="ENSMAMT00000019260.2">
    <property type="protein sequence ID" value="ENSMAMP00000018772.1"/>
    <property type="gene ID" value="ENSMAMG00000012648.2"/>
</dbReference>
<keyword evidence="3 7" id="KW-0378">Hydrolase</keyword>
<reference evidence="8" key="1">
    <citation type="submission" date="2025-08" db="UniProtKB">
        <authorList>
            <consortium name="Ensembl"/>
        </authorList>
    </citation>
    <scope>IDENTIFICATION</scope>
</reference>
<evidence type="ECO:0000256" key="7">
    <source>
        <dbReference type="RuleBase" id="RU362111"/>
    </source>
</evidence>
<dbReference type="GeneTree" id="ENSGT00390000018698"/>
<dbReference type="PRINTS" id="PR01576">
    <property type="entry name" value="PDEFORMYLASE"/>
</dbReference>
<dbReference type="RefSeq" id="XP_026166917.1">
    <property type="nucleotide sequence ID" value="XM_026311132.1"/>
</dbReference>
<evidence type="ECO:0000256" key="1">
    <source>
        <dbReference type="ARBA" id="ARBA00010759"/>
    </source>
</evidence>
<dbReference type="GO" id="GO:0006412">
    <property type="term" value="P:translation"/>
    <property type="evidence" value="ECO:0007669"/>
    <property type="project" value="UniProtKB-KW"/>
</dbReference>
<dbReference type="InterPro" id="IPR023635">
    <property type="entry name" value="Peptide_deformylase"/>
</dbReference>
<comment type="function">
    <text evidence="5 7">Removes the formyl group from the N-terminal Met of newly synthesized proteins.</text>
</comment>
<comment type="similarity">
    <text evidence="1 7">Belongs to the polypeptide deformylase family.</text>
</comment>
<dbReference type="PANTHER" id="PTHR10458:SF2">
    <property type="entry name" value="PEPTIDE DEFORMYLASE, MITOCHONDRIAL"/>
    <property type="match status" value="1"/>
</dbReference>
<keyword evidence="9" id="KW-1185">Reference proteome</keyword>
<dbReference type="SUPFAM" id="SSF56420">
    <property type="entry name" value="Peptide deformylase"/>
    <property type="match status" value="1"/>
</dbReference>
<evidence type="ECO:0000256" key="2">
    <source>
        <dbReference type="ARBA" id="ARBA00022723"/>
    </source>
</evidence>
<dbReference type="InParanoid" id="A0A3Q3M7V9"/>
<keyword evidence="4 7" id="KW-0648">Protein biosynthesis</keyword>
<evidence type="ECO:0000256" key="4">
    <source>
        <dbReference type="ARBA" id="ARBA00022917"/>
    </source>
</evidence>
<dbReference type="Pfam" id="PF01327">
    <property type="entry name" value="Pep_deformylase"/>
    <property type="match status" value="1"/>
</dbReference>
<dbReference type="EC" id="3.5.1.88" evidence="7"/>
<reference evidence="8" key="2">
    <citation type="submission" date="2025-09" db="UniProtKB">
        <authorList>
            <consortium name="Ensembl"/>
        </authorList>
    </citation>
    <scope>IDENTIFICATION</scope>
</reference>
<dbReference type="GO" id="GO:0046872">
    <property type="term" value="F:metal ion binding"/>
    <property type="evidence" value="ECO:0007669"/>
    <property type="project" value="UniProtKB-KW"/>
</dbReference>
<dbReference type="FunCoup" id="A0A3Q3M7V9">
    <property type="interactions" value="154"/>
</dbReference>
<dbReference type="STRING" id="205130.ENSMAMP00000018766"/>
<organism evidence="8 9">
    <name type="scientific">Mastacembelus armatus</name>
    <name type="common">zig-zag eel</name>
    <dbReference type="NCBI Taxonomy" id="205130"/>
    <lineage>
        <taxon>Eukaryota</taxon>
        <taxon>Metazoa</taxon>
        <taxon>Chordata</taxon>
        <taxon>Craniata</taxon>
        <taxon>Vertebrata</taxon>
        <taxon>Euteleostomi</taxon>
        <taxon>Actinopterygii</taxon>
        <taxon>Neopterygii</taxon>
        <taxon>Teleostei</taxon>
        <taxon>Neoteleostei</taxon>
        <taxon>Acanthomorphata</taxon>
        <taxon>Anabantaria</taxon>
        <taxon>Synbranchiformes</taxon>
        <taxon>Mastacembelidae</taxon>
        <taxon>Mastacembelus</taxon>
    </lineage>
</organism>
<dbReference type="CTD" id="64146"/>
<proteinExistence type="inferred from homology"/>
<evidence type="ECO:0000256" key="5">
    <source>
        <dbReference type="ARBA" id="ARBA00037114"/>
    </source>
</evidence>
<dbReference type="Proteomes" id="UP000261640">
    <property type="component" value="Unplaced"/>
</dbReference>
<dbReference type="GeneID" id="113132790"/>
<dbReference type="AlphaFoldDB" id="A0A3Q3M7V9"/>
<dbReference type="OrthoDB" id="276063at2759"/>
<dbReference type="PANTHER" id="PTHR10458">
    <property type="entry name" value="PEPTIDE DEFORMYLASE"/>
    <property type="match status" value="1"/>
</dbReference>
<evidence type="ECO:0000256" key="6">
    <source>
        <dbReference type="ARBA" id="ARBA00048875"/>
    </source>
</evidence>
<dbReference type="HAMAP" id="MF_00163">
    <property type="entry name" value="Pep_deformylase"/>
    <property type="match status" value="1"/>
</dbReference>